<organism evidence="1 2">
    <name type="scientific">Sphingobacterium yanglingense</name>
    <dbReference type="NCBI Taxonomy" id="1437280"/>
    <lineage>
        <taxon>Bacteria</taxon>
        <taxon>Pseudomonadati</taxon>
        <taxon>Bacteroidota</taxon>
        <taxon>Sphingobacteriia</taxon>
        <taxon>Sphingobacteriales</taxon>
        <taxon>Sphingobacteriaceae</taxon>
        <taxon>Sphingobacterium</taxon>
    </lineage>
</organism>
<protein>
    <recommendedName>
        <fullName evidence="3">Polyketide cyclase/dehydrase/lipid transport protein</fullName>
    </recommendedName>
</protein>
<dbReference type="CDD" id="cd07822">
    <property type="entry name" value="SRPBCC_4"/>
    <property type="match status" value="1"/>
</dbReference>
<dbReference type="PANTHER" id="PTHR36166:SF1">
    <property type="entry name" value="SRPBCC DOMAIN-CONTAINING PROTEIN"/>
    <property type="match status" value="1"/>
</dbReference>
<accession>A0A4R6WF02</accession>
<dbReference type="Pfam" id="PF10604">
    <property type="entry name" value="Polyketide_cyc2"/>
    <property type="match status" value="1"/>
</dbReference>
<dbReference type="RefSeq" id="WP_133585386.1">
    <property type="nucleotide sequence ID" value="NZ_SNYV01000015.1"/>
</dbReference>
<gene>
    <name evidence="1" type="ORF">CLV99_3170</name>
</gene>
<name>A0A4R6WF02_9SPHI</name>
<dbReference type="InterPro" id="IPR019587">
    <property type="entry name" value="Polyketide_cyclase/dehydratase"/>
</dbReference>
<comment type="caution">
    <text evidence="1">The sequence shown here is derived from an EMBL/GenBank/DDBJ whole genome shotgun (WGS) entry which is preliminary data.</text>
</comment>
<dbReference type="SUPFAM" id="SSF55961">
    <property type="entry name" value="Bet v1-like"/>
    <property type="match status" value="1"/>
</dbReference>
<reference evidence="1 2" key="1">
    <citation type="submission" date="2019-03" db="EMBL/GenBank/DDBJ databases">
        <title>Genomic Encyclopedia of Archaeal and Bacterial Type Strains, Phase II (KMG-II): from individual species to whole genera.</title>
        <authorList>
            <person name="Goeker M."/>
        </authorList>
    </citation>
    <scope>NUCLEOTIDE SEQUENCE [LARGE SCALE GENOMIC DNA]</scope>
    <source>
        <strain evidence="1 2">DSM 28353</strain>
    </source>
</reference>
<dbReference type="AlphaFoldDB" id="A0A4R6WF02"/>
<evidence type="ECO:0000313" key="2">
    <source>
        <dbReference type="Proteomes" id="UP000295292"/>
    </source>
</evidence>
<dbReference type="Proteomes" id="UP000295292">
    <property type="component" value="Unassembled WGS sequence"/>
</dbReference>
<dbReference type="PANTHER" id="PTHR36166">
    <property type="entry name" value="CHROMOSOME 9, WHOLE GENOME SHOTGUN SEQUENCE"/>
    <property type="match status" value="1"/>
</dbReference>
<keyword evidence="2" id="KW-1185">Reference proteome</keyword>
<proteinExistence type="predicted"/>
<dbReference type="EMBL" id="SNYV01000015">
    <property type="protein sequence ID" value="TDQ76577.1"/>
    <property type="molecule type" value="Genomic_DNA"/>
</dbReference>
<evidence type="ECO:0000313" key="1">
    <source>
        <dbReference type="EMBL" id="TDQ76577.1"/>
    </source>
</evidence>
<evidence type="ECO:0008006" key="3">
    <source>
        <dbReference type="Google" id="ProtNLM"/>
    </source>
</evidence>
<dbReference type="InterPro" id="IPR023393">
    <property type="entry name" value="START-like_dom_sf"/>
</dbReference>
<dbReference type="OrthoDB" id="191189at2"/>
<sequence length="146" mass="16599">MKRKIETTILIDAPVEAVWSVLTDFSNYPVWSPTIREFGGIPKVGQRTKVLLQQPDGMRITMNPVFLKLETNKEIRWKGKLWIDGIFDGEHYFIVEPAANGQTRFSQGELFSGILIPFLKKMIDVDTKNGFLLFNAALKAEVEGKL</sequence>
<dbReference type="Gene3D" id="3.30.530.20">
    <property type="match status" value="1"/>
</dbReference>